<dbReference type="SMART" id="SM00184">
    <property type="entry name" value="RING"/>
    <property type="match status" value="2"/>
</dbReference>
<keyword evidence="3" id="KW-0862">Zinc</keyword>
<dbReference type="Proteomes" id="UP000324222">
    <property type="component" value="Unassembled WGS sequence"/>
</dbReference>
<dbReference type="SMART" id="SM00249">
    <property type="entry name" value="PHD"/>
    <property type="match status" value="1"/>
</dbReference>
<dbReference type="GO" id="GO:0008270">
    <property type="term" value="F:zinc ion binding"/>
    <property type="evidence" value="ECO:0007669"/>
    <property type="project" value="UniProtKB-KW"/>
</dbReference>
<dbReference type="InterPro" id="IPR001965">
    <property type="entry name" value="Znf_PHD"/>
</dbReference>
<name>A0A5B7GKR2_PORTR</name>
<reference evidence="8 9" key="1">
    <citation type="submission" date="2019-05" db="EMBL/GenBank/DDBJ databases">
        <title>Another draft genome of Portunus trituberculatus and its Hox gene families provides insights of decapod evolution.</title>
        <authorList>
            <person name="Jeong J.-H."/>
            <person name="Song I."/>
            <person name="Kim S."/>
            <person name="Choi T."/>
            <person name="Kim D."/>
            <person name="Ryu S."/>
            <person name="Kim W."/>
        </authorList>
    </citation>
    <scope>NUCLEOTIDE SEQUENCE [LARGE SCALE GENOMIC DNA]</scope>
    <source>
        <tissue evidence="8">Muscle</tissue>
    </source>
</reference>
<dbReference type="PROSITE" id="PS50016">
    <property type="entry name" value="ZF_PHD_2"/>
    <property type="match status" value="1"/>
</dbReference>
<dbReference type="InterPro" id="IPR019787">
    <property type="entry name" value="Znf_PHD-finger"/>
</dbReference>
<dbReference type="Gene3D" id="3.30.40.10">
    <property type="entry name" value="Zinc/RING finger domain, C3HC4 (zinc finger)"/>
    <property type="match status" value="2"/>
</dbReference>
<sequence length="197" mass="21957">MHLISPEGDDDADSGDTDSSSEVPGAETCAICLGCMRGEVGSPEACEHTFCLICILEWAKTNPSCPQDRKAFTKVLVRLTLQTEKVDREIPIKKQESELVLISETDNPTYCEVCNECDREERLLLCDGCDLGYHLECLDPPLDQVPVEEWFCPSCTSAELPSTDPPKKRCFWHFASASSGDLRRIMPSLFFHLPITP</sequence>
<evidence type="ECO:0000256" key="1">
    <source>
        <dbReference type="ARBA" id="ARBA00022723"/>
    </source>
</evidence>
<dbReference type="PANTHER" id="PTHR12618:SF20">
    <property type="entry name" value="PHD AND RING FINGER DOMAIN-CONTAINING PROTEIN 1"/>
    <property type="match status" value="1"/>
</dbReference>
<dbReference type="EMBL" id="VSRR010016678">
    <property type="protein sequence ID" value="MPC59572.1"/>
    <property type="molecule type" value="Genomic_DNA"/>
</dbReference>
<evidence type="ECO:0000256" key="4">
    <source>
        <dbReference type="PROSITE-ProRule" id="PRU00175"/>
    </source>
</evidence>
<proteinExistence type="predicted"/>
<evidence type="ECO:0000256" key="5">
    <source>
        <dbReference type="SAM" id="MobiDB-lite"/>
    </source>
</evidence>
<dbReference type="SUPFAM" id="SSF57903">
    <property type="entry name" value="FYVE/PHD zinc finger"/>
    <property type="match status" value="1"/>
</dbReference>
<dbReference type="InterPro" id="IPR017907">
    <property type="entry name" value="Znf_RING_CS"/>
</dbReference>
<dbReference type="InterPro" id="IPR001841">
    <property type="entry name" value="Znf_RING"/>
</dbReference>
<keyword evidence="1" id="KW-0479">Metal-binding</keyword>
<dbReference type="PROSITE" id="PS00518">
    <property type="entry name" value="ZF_RING_1"/>
    <property type="match status" value="1"/>
</dbReference>
<keyword evidence="2 4" id="KW-0863">Zinc-finger</keyword>
<dbReference type="OrthoDB" id="1935339at2759"/>
<dbReference type="CDD" id="cd15536">
    <property type="entry name" value="PHD_PHRF1"/>
    <property type="match status" value="1"/>
</dbReference>
<evidence type="ECO:0000259" key="6">
    <source>
        <dbReference type="PROSITE" id="PS50016"/>
    </source>
</evidence>
<protein>
    <submittedName>
        <fullName evidence="8">PHD and RING finger domain-containing protein 1</fullName>
    </submittedName>
</protein>
<organism evidence="8 9">
    <name type="scientific">Portunus trituberculatus</name>
    <name type="common">Swimming crab</name>
    <name type="synonym">Neptunus trituberculatus</name>
    <dbReference type="NCBI Taxonomy" id="210409"/>
    <lineage>
        <taxon>Eukaryota</taxon>
        <taxon>Metazoa</taxon>
        <taxon>Ecdysozoa</taxon>
        <taxon>Arthropoda</taxon>
        <taxon>Crustacea</taxon>
        <taxon>Multicrustacea</taxon>
        <taxon>Malacostraca</taxon>
        <taxon>Eumalacostraca</taxon>
        <taxon>Eucarida</taxon>
        <taxon>Decapoda</taxon>
        <taxon>Pleocyemata</taxon>
        <taxon>Brachyura</taxon>
        <taxon>Eubrachyura</taxon>
        <taxon>Portunoidea</taxon>
        <taxon>Portunidae</taxon>
        <taxon>Portuninae</taxon>
        <taxon>Portunus</taxon>
    </lineage>
</organism>
<dbReference type="Pfam" id="PF13639">
    <property type="entry name" value="zf-RING_2"/>
    <property type="match status" value="1"/>
</dbReference>
<comment type="caution">
    <text evidence="8">The sequence shown here is derived from an EMBL/GenBank/DDBJ whole genome shotgun (WGS) entry which is preliminary data.</text>
</comment>
<dbReference type="AlphaFoldDB" id="A0A5B7GKR2"/>
<evidence type="ECO:0000259" key="7">
    <source>
        <dbReference type="PROSITE" id="PS50089"/>
    </source>
</evidence>
<feature type="region of interest" description="Disordered" evidence="5">
    <location>
        <begin position="1"/>
        <end position="24"/>
    </location>
</feature>
<evidence type="ECO:0000313" key="8">
    <source>
        <dbReference type="EMBL" id="MPC59572.1"/>
    </source>
</evidence>
<dbReference type="Pfam" id="PF00628">
    <property type="entry name" value="PHD"/>
    <property type="match status" value="1"/>
</dbReference>
<gene>
    <name evidence="8" type="primary">Phrf1</name>
    <name evidence="8" type="ORF">E2C01_053596</name>
</gene>
<dbReference type="PANTHER" id="PTHR12618">
    <property type="entry name" value="PHD AND RING FINGER DOMAIN-CONTAINING PROTEIN 1"/>
    <property type="match status" value="1"/>
</dbReference>
<accession>A0A5B7GKR2</accession>
<keyword evidence="9" id="KW-1185">Reference proteome</keyword>
<dbReference type="PROSITE" id="PS01359">
    <property type="entry name" value="ZF_PHD_1"/>
    <property type="match status" value="1"/>
</dbReference>
<evidence type="ECO:0000313" key="9">
    <source>
        <dbReference type="Proteomes" id="UP000324222"/>
    </source>
</evidence>
<dbReference type="InterPro" id="IPR019786">
    <property type="entry name" value="Zinc_finger_PHD-type_CS"/>
</dbReference>
<dbReference type="InterPro" id="IPR013083">
    <property type="entry name" value="Znf_RING/FYVE/PHD"/>
</dbReference>
<dbReference type="SUPFAM" id="SSF57850">
    <property type="entry name" value="RING/U-box"/>
    <property type="match status" value="1"/>
</dbReference>
<evidence type="ECO:0000256" key="3">
    <source>
        <dbReference type="ARBA" id="ARBA00022833"/>
    </source>
</evidence>
<evidence type="ECO:0000256" key="2">
    <source>
        <dbReference type="ARBA" id="ARBA00022771"/>
    </source>
</evidence>
<feature type="compositionally biased region" description="Acidic residues" evidence="5">
    <location>
        <begin position="7"/>
        <end position="16"/>
    </location>
</feature>
<feature type="domain" description="RING-type" evidence="7">
    <location>
        <begin position="29"/>
        <end position="69"/>
    </location>
</feature>
<dbReference type="PROSITE" id="PS50089">
    <property type="entry name" value="ZF_RING_2"/>
    <property type="match status" value="1"/>
</dbReference>
<dbReference type="InterPro" id="IPR011011">
    <property type="entry name" value="Znf_FYVE_PHD"/>
</dbReference>
<dbReference type="InterPro" id="IPR047157">
    <property type="entry name" value="PHRF1/Atg35"/>
</dbReference>
<feature type="domain" description="PHD-type" evidence="6">
    <location>
        <begin position="108"/>
        <end position="158"/>
    </location>
</feature>